<comment type="subcellular location">
    <subcellularLocation>
        <location evidence="1">Nucleus</location>
    </subcellularLocation>
</comment>
<feature type="repeat" description="WD" evidence="5">
    <location>
        <begin position="232"/>
        <end position="264"/>
    </location>
</feature>
<dbReference type="Proteomes" id="UP000005666">
    <property type="component" value="Chromosome 1"/>
</dbReference>
<dbReference type="STRING" id="1071381.G8BNG6"/>
<dbReference type="Pfam" id="PF00400">
    <property type="entry name" value="WD40"/>
    <property type="match status" value="2"/>
</dbReference>
<keyword evidence="8" id="KW-1185">Reference proteome</keyword>
<dbReference type="Gene3D" id="1.20.960.30">
    <property type="match status" value="1"/>
</dbReference>
<feature type="repeat" description="WD" evidence="5">
    <location>
        <begin position="362"/>
        <end position="393"/>
    </location>
</feature>
<dbReference type="Gene3D" id="2.130.10.10">
    <property type="entry name" value="YVTN repeat-like/Quinoprotein amine dehydrogenase"/>
    <property type="match status" value="1"/>
</dbReference>
<protein>
    <recommendedName>
        <fullName evidence="6">Translation initiation factor beta propellor-like domain-containing protein</fullName>
    </recommendedName>
</protein>
<evidence type="ECO:0000256" key="3">
    <source>
        <dbReference type="ARBA" id="ARBA00022737"/>
    </source>
</evidence>
<dbReference type="PROSITE" id="PS50896">
    <property type="entry name" value="LISH"/>
    <property type="match status" value="1"/>
</dbReference>
<dbReference type="SMART" id="SM00320">
    <property type="entry name" value="WD40"/>
    <property type="match status" value="5"/>
</dbReference>
<dbReference type="GO" id="GO:0032874">
    <property type="term" value="P:positive regulation of stress-activated MAPK cascade"/>
    <property type="evidence" value="ECO:0007669"/>
    <property type="project" value="EnsemblFungi"/>
</dbReference>
<dbReference type="GO" id="GO:0006357">
    <property type="term" value="P:regulation of transcription by RNA polymerase II"/>
    <property type="evidence" value="ECO:0007669"/>
    <property type="project" value="TreeGrafter"/>
</dbReference>
<dbReference type="InterPro" id="IPR006594">
    <property type="entry name" value="LisH"/>
</dbReference>
<dbReference type="InterPro" id="IPR013979">
    <property type="entry name" value="TIF_beta_prop-like"/>
</dbReference>
<dbReference type="FunFam" id="1.20.960.30:FF:000001">
    <property type="entry name" value="F-box-like/WD repeat-containing protein TBL1XR1"/>
    <property type="match status" value="1"/>
</dbReference>
<sequence>MSITSEELNYLIWRYCQEAGHEVSALALQEETRVLEFDEKYKNTVPLGTLVNLVQKGILYSESELLVKYNGEVAPIDETHYKEDFNLVQALQIDKEKYPDLVSNGKFILEHDSEYVKSQAGSICSNTETTANENADKSKHENNIESDKILMESSKNENINKADNFIKTLKEVQELDVISLSSWNPVESAMLAYGDNNSVAKLIKYAVDKDTSEWRVENTYELRHPSALAVSSTSTSNKISALAWSPNGESIITGVQNGELRIWSKDGRLQNVLNFHRSAIVTVKWNTLGNYFISSDVDNVTILWNSQTGTAMQHLDLKESSSSSHSLGVDLEWVDDSRFVIPGLDNTIVVFHAFEKKPLGKLQGHQSAISVLEMNKKSRLLLSASDDHTLRVWLGGSSNSSNCFYGHSQSIVSGSWIDEKYIISSSMDGSTRIWSRKNNALVGLSIADDIPIFAGQLSHDKTKYAVGFMDGQIIIYDIKSAINTLNKNLESRDEMNRNNNSNLGPIAIPIYGNYQCRKEGKCIFDISWNIESNAISVAYSSSNGIIIAL</sequence>
<evidence type="ECO:0000256" key="1">
    <source>
        <dbReference type="ARBA" id="ARBA00004123"/>
    </source>
</evidence>
<evidence type="ECO:0000259" key="6">
    <source>
        <dbReference type="Pfam" id="PF08662"/>
    </source>
</evidence>
<dbReference type="InterPro" id="IPR015943">
    <property type="entry name" value="WD40/YVTN_repeat-like_dom_sf"/>
</dbReference>
<dbReference type="OrthoDB" id="1367865at2759"/>
<dbReference type="InterPro" id="IPR036322">
    <property type="entry name" value="WD40_repeat_dom_sf"/>
</dbReference>
<dbReference type="PANTHER" id="PTHR22846">
    <property type="entry name" value="WD40 REPEAT PROTEIN"/>
    <property type="match status" value="1"/>
</dbReference>
<dbReference type="RefSeq" id="XP_003683878.1">
    <property type="nucleotide sequence ID" value="XM_003683830.1"/>
</dbReference>
<organism evidence="7 8">
    <name type="scientific">Tetrapisispora phaffii (strain ATCC 24235 / CBS 4417 / NBRC 1672 / NRRL Y-8282 / UCD 70-5)</name>
    <name type="common">Yeast</name>
    <name type="synonym">Fabospora phaffii</name>
    <dbReference type="NCBI Taxonomy" id="1071381"/>
    <lineage>
        <taxon>Eukaryota</taxon>
        <taxon>Fungi</taxon>
        <taxon>Dikarya</taxon>
        <taxon>Ascomycota</taxon>
        <taxon>Saccharomycotina</taxon>
        <taxon>Saccharomycetes</taxon>
        <taxon>Saccharomycetales</taxon>
        <taxon>Saccharomycetaceae</taxon>
        <taxon>Tetrapisispora</taxon>
    </lineage>
</organism>
<dbReference type="PANTHER" id="PTHR22846:SF2">
    <property type="entry name" value="F-BOX-LIKE_WD REPEAT-CONTAINING PROTEIN EBI"/>
    <property type="match status" value="1"/>
</dbReference>
<feature type="repeat" description="WD" evidence="5">
    <location>
        <begin position="404"/>
        <end position="444"/>
    </location>
</feature>
<dbReference type="SMART" id="SM00667">
    <property type="entry name" value="LisH"/>
    <property type="match status" value="1"/>
</dbReference>
<dbReference type="SUPFAM" id="SSF50978">
    <property type="entry name" value="WD40 repeat-like"/>
    <property type="match status" value="1"/>
</dbReference>
<dbReference type="eggNOG" id="KOG0273">
    <property type="taxonomic scope" value="Eukaryota"/>
</dbReference>
<dbReference type="InterPro" id="IPR001680">
    <property type="entry name" value="WD40_rpt"/>
</dbReference>
<dbReference type="GeneID" id="11532687"/>
<name>G8BNG6_TETPH</name>
<dbReference type="GO" id="GO:0045835">
    <property type="term" value="P:negative regulation of meiotic nuclear division"/>
    <property type="evidence" value="ECO:0007669"/>
    <property type="project" value="EnsemblFungi"/>
</dbReference>
<dbReference type="AlphaFoldDB" id="G8BNG6"/>
<feature type="domain" description="Translation initiation factor beta propellor-like" evidence="6">
    <location>
        <begin position="218"/>
        <end position="341"/>
    </location>
</feature>
<evidence type="ECO:0000256" key="2">
    <source>
        <dbReference type="ARBA" id="ARBA00022574"/>
    </source>
</evidence>
<dbReference type="KEGG" id="tpf:TPHA_0A03680"/>
<evidence type="ECO:0000256" key="4">
    <source>
        <dbReference type="ARBA" id="ARBA00023242"/>
    </source>
</evidence>
<dbReference type="PROSITE" id="PS50294">
    <property type="entry name" value="WD_REPEATS_REGION"/>
    <property type="match status" value="2"/>
</dbReference>
<dbReference type="HOGENOM" id="CLU_007609_1_1_1"/>
<dbReference type="Pfam" id="PF08513">
    <property type="entry name" value="LisH"/>
    <property type="match status" value="1"/>
</dbReference>
<keyword evidence="4" id="KW-0539">Nucleus</keyword>
<evidence type="ECO:0000256" key="5">
    <source>
        <dbReference type="PROSITE-ProRule" id="PRU00221"/>
    </source>
</evidence>
<dbReference type="InterPro" id="IPR045183">
    <property type="entry name" value="Ebi-like"/>
</dbReference>
<dbReference type="PROSITE" id="PS50082">
    <property type="entry name" value="WD_REPEATS_2"/>
    <property type="match status" value="4"/>
</dbReference>
<dbReference type="GO" id="GO:0003714">
    <property type="term" value="F:transcription corepressor activity"/>
    <property type="evidence" value="ECO:0007669"/>
    <property type="project" value="InterPro"/>
</dbReference>
<gene>
    <name evidence="7" type="primary">TPHA0A03680</name>
    <name evidence="7" type="ordered locus">TPHA_0A03680</name>
</gene>
<proteinExistence type="predicted"/>
<evidence type="ECO:0000313" key="8">
    <source>
        <dbReference type="Proteomes" id="UP000005666"/>
    </source>
</evidence>
<evidence type="ECO:0000313" key="7">
    <source>
        <dbReference type="EMBL" id="CCE61444.1"/>
    </source>
</evidence>
<keyword evidence="3" id="KW-0677">Repeat</keyword>
<feature type="repeat" description="WD" evidence="5">
    <location>
        <begin position="273"/>
        <end position="314"/>
    </location>
</feature>
<dbReference type="OMA" id="KWNKCGN"/>
<dbReference type="EMBL" id="HE612856">
    <property type="protein sequence ID" value="CCE61444.1"/>
    <property type="molecule type" value="Genomic_DNA"/>
</dbReference>
<dbReference type="GO" id="GO:0034967">
    <property type="term" value="C:Set3 complex"/>
    <property type="evidence" value="ECO:0007669"/>
    <property type="project" value="EnsemblFungi"/>
</dbReference>
<dbReference type="Pfam" id="PF08662">
    <property type="entry name" value="eIF2A"/>
    <property type="match status" value="1"/>
</dbReference>
<reference evidence="7 8" key="1">
    <citation type="journal article" date="2011" name="Proc. Natl. Acad. Sci. U.S.A.">
        <title>Evolutionary erosion of yeast sex chromosomes by mating-type switching accidents.</title>
        <authorList>
            <person name="Gordon J.L."/>
            <person name="Armisen D."/>
            <person name="Proux-Wera E."/>
            <person name="Oheigeartaigh S.S."/>
            <person name="Byrne K.P."/>
            <person name="Wolfe K.H."/>
        </authorList>
    </citation>
    <scope>NUCLEOTIDE SEQUENCE [LARGE SCALE GENOMIC DNA]</scope>
    <source>
        <strain evidence="8">ATCC 24235 / CBS 4417 / NBRC 1672 / NRRL Y-8282 / UCD 70-5</strain>
    </source>
</reference>
<keyword evidence="2 5" id="KW-0853">WD repeat</keyword>
<accession>G8BNG6</accession>